<dbReference type="Proteomes" id="UP000886796">
    <property type="component" value="Unassembled WGS sequence"/>
</dbReference>
<dbReference type="PANTHER" id="PTHR45453">
    <property type="entry name" value="PHOSPHATE REGULON SENSOR PROTEIN PHOR"/>
    <property type="match status" value="1"/>
</dbReference>
<dbReference type="PROSITE" id="PS50109">
    <property type="entry name" value="HIS_KIN"/>
    <property type="match status" value="1"/>
</dbReference>
<evidence type="ECO:0000256" key="10">
    <source>
        <dbReference type="ARBA" id="ARBA00023136"/>
    </source>
</evidence>
<evidence type="ECO:0000256" key="1">
    <source>
        <dbReference type="ARBA" id="ARBA00000085"/>
    </source>
</evidence>
<feature type="transmembrane region" description="Helical" evidence="11">
    <location>
        <begin position="38"/>
        <end position="59"/>
    </location>
</feature>
<keyword evidence="5" id="KW-0808">Transferase</keyword>
<sequence>MEFLLGYVKEKKGEILAFFLFCAIFAAAFYLYDLPLGAVLYPAAVCAVVGSGLLVRGYLKALGKHQALEKLCSLPAEVMEPFPEANTWQDSDYQAIIAALRREQQSLSTEMNQRYQDMVDYYTIWAHQIKTPIAAMGLTLQNQDTPLSRQLSQELQRIEQYVQMVLVFLRMDGQGSDYVFREQDLDPIIREAVRKFAGQFVGKKLRLSYTPVKTQVLTDEKWLSFVVEQVLSNAVKYTPAGGSISIYLEGESTLCIRDTGLGIAPEDLPRVFEKSYTGYNGRSHKKASGLGLYLCREVCNHLGHTIKIESALDTGTVVKLNLGHREFQVE</sequence>
<evidence type="ECO:0000313" key="14">
    <source>
        <dbReference type="Proteomes" id="UP000886796"/>
    </source>
</evidence>
<protein>
    <recommendedName>
        <fullName evidence="3">histidine kinase</fullName>
        <ecNumber evidence="3">2.7.13.3</ecNumber>
    </recommendedName>
</protein>
<evidence type="ECO:0000256" key="7">
    <source>
        <dbReference type="ARBA" id="ARBA00022777"/>
    </source>
</evidence>
<dbReference type="GO" id="GO:0005886">
    <property type="term" value="C:plasma membrane"/>
    <property type="evidence" value="ECO:0007669"/>
    <property type="project" value="UniProtKB-SubCell"/>
</dbReference>
<evidence type="ECO:0000256" key="4">
    <source>
        <dbReference type="ARBA" id="ARBA00022475"/>
    </source>
</evidence>
<dbReference type="InterPro" id="IPR036890">
    <property type="entry name" value="HATPase_C_sf"/>
</dbReference>
<gene>
    <name evidence="13" type="ORF">IAB74_06790</name>
</gene>
<dbReference type="SMART" id="SM00387">
    <property type="entry name" value="HATPase_c"/>
    <property type="match status" value="1"/>
</dbReference>
<feature type="transmembrane region" description="Helical" evidence="11">
    <location>
        <begin position="15"/>
        <end position="32"/>
    </location>
</feature>
<reference evidence="13" key="2">
    <citation type="journal article" date="2021" name="PeerJ">
        <title>Extensive microbial diversity within the chicken gut microbiome revealed by metagenomics and culture.</title>
        <authorList>
            <person name="Gilroy R."/>
            <person name="Ravi A."/>
            <person name="Getino M."/>
            <person name="Pursley I."/>
            <person name="Horton D.L."/>
            <person name="Alikhan N.F."/>
            <person name="Baker D."/>
            <person name="Gharbi K."/>
            <person name="Hall N."/>
            <person name="Watson M."/>
            <person name="Adriaenssens E.M."/>
            <person name="Foster-Nyarko E."/>
            <person name="Jarju S."/>
            <person name="Secka A."/>
            <person name="Antonio M."/>
            <person name="Oren A."/>
            <person name="Chaudhuri R.R."/>
            <person name="La Ragione R."/>
            <person name="Hildebrand F."/>
            <person name="Pallen M.J."/>
        </authorList>
    </citation>
    <scope>NUCLEOTIDE SEQUENCE</scope>
    <source>
        <strain evidence="13">13361</strain>
    </source>
</reference>
<dbReference type="Pfam" id="PF02518">
    <property type="entry name" value="HATPase_c"/>
    <property type="match status" value="1"/>
</dbReference>
<comment type="caution">
    <text evidence="13">The sequence shown here is derived from an EMBL/GenBank/DDBJ whole genome shotgun (WGS) entry which is preliminary data.</text>
</comment>
<evidence type="ECO:0000259" key="12">
    <source>
        <dbReference type="PROSITE" id="PS50109"/>
    </source>
</evidence>
<organism evidence="13 14">
    <name type="scientific">Candidatus Faecousia excrementigallinarum</name>
    <dbReference type="NCBI Taxonomy" id="2840806"/>
    <lineage>
        <taxon>Bacteria</taxon>
        <taxon>Bacillati</taxon>
        <taxon>Bacillota</taxon>
        <taxon>Clostridia</taxon>
        <taxon>Eubacteriales</taxon>
        <taxon>Oscillospiraceae</taxon>
        <taxon>Faecousia</taxon>
    </lineage>
</organism>
<name>A0A9D1CMD7_9FIRM</name>
<dbReference type="InterPro" id="IPR005467">
    <property type="entry name" value="His_kinase_dom"/>
</dbReference>
<dbReference type="PANTHER" id="PTHR45453:SF2">
    <property type="entry name" value="HISTIDINE KINASE"/>
    <property type="match status" value="1"/>
</dbReference>
<dbReference type="InterPro" id="IPR050351">
    <property type="entry name" value="BphY/WalK/GraS-like"/>
</dbReference>
<reference evidence="13" key="1">
    <citation type="submission" date="2020-10" db="EMBL/GenBank/DDBJ databases">
        <authorList>
            <person name="Gilroy R."/>
        </authorList>
    </citation>
    <scope>NUCLEOTIDE SEQUENCE</scope>
    <source>
        <strain evidence="13">13361</strain>
    </source>
</reference>
<dbReference type="EC" id="2.7.13.3" evidence="3"/>
<evidence type="ECO:0000256" key="8">
    <source>
        <dbReference type="ARBA" id="ARBA00022989"/>
    </source>
</evidence>
<accession>A0A9D1CMD7</accession>
<keyword evidence="8 11" id="KW-1133">Transmembrane helix</keyword>
<keyword evidence="7 13" id="KW-0418">Kinase</keyword>
<dbReference type="Gene3D" id="3.30.565.10">
    <property type="entry name" value="Histidine kinase-like ATPase, C-terminal domain"/>
    <property type="match status" value="1"/>
</dbReference>
<dbReference type="SUPFAM" id="SSF55874">
    <property type="entry name" value="ATPase domain of HSP90 chaperone/DNA topoisomerase II/histidine kinase"/>
    <property type="match status" value="1"/>
</dbReference>
<dbReference type="GO" id="GO:0000155">
    <property type="term" value="F:phosphorelay sensor kinase activity"/>
    <property type="evidence" value="ECO:0007669"/>
    <property type="project" value="TreeGrafter"/>
</dbReference>
<dbReference type="GO" id="GO:0004721">
    <property type="term" value="F:phosphoprotein phosphatase activity"/>
    <property type="evidence" value="ECO:0007669"/>
    <property type="project" value="TreeGrafter"/>
</dbReference>
<dbReference type="AlphaFoldDB" id="A0A9D1CMD7"/>
<keyword evidence="6 11" id="KW-0812">Transmembrane</keyword>
<evidence type="ECO:0000256" key="3">
    <source>
        <dbReference type="ARBA" id="ARBA00012438"/>
    </source>
</evidence>
<comment type="subcellular location">
    <subcellularLocation>
        <location evidence="2">Cell membrane</location>
        <topology evidence="2">Multi-pass membrane protein</topology>
    </subcellularLocation>
</comment>
<dbReference type="GO" id="GO:0016036">
    <property type="term" value="P:cellular response to phosphate starvation"/>
    <property type="evidence" value="ECO:0007669"/>
    <property type="project" value="TreeGrafter"/>
</dbReference>
<comment type="catalytic activity">
    <reaction evidence="1">
        <text>ATP + protein L-histidine = ADP + protein N-phospho-L-histidine.</text>
        <dbReference type="EC" id="2.7.13.3"/>
    </reaction>
</comment>
<evidence type="ECO:0000256" key="9">
    <source>
        <dbReference type="ARBA" id="ARBA00023012"/>
    </source>
</evidence>
<evidence type="ECO:0000256" key="11">
    <source>
        <dbReference type="SAM" id="Phobius"/>
    </source>
</evidence>
<evidence type="ECO:0000256" key="6">
    <source>
        <dbReference type="ARBA" id="ARBA00022692"/>
    </source>
</evidence>
<evidence type="ECO:0000256" key="2">
    <source>
        <dbReference type="ARBA" id="ARBA00004651"/>
    </source>
</evidence>
<proteinExistence type="predicted"/>
<keyword evidence="9" id="KW-0902">Two-component regulatory system</keyword>
<dbReference type="EMBL" id="DVFK01000090">
    <property type="protein sequence ID" value="HIQ68197.1"/>
    <property type="molecule type" value="Genomic_DNA"/>
</dbReference>
<dbReference type="InterPro" id="IPR003594">
    <property type="entry name" value="HATPase_dom"/>
</dbReference>
<feature type="domain" description="Histidine kinase" evidence="12">
    <location>
        <begin position="124"/>
        <end position="326"/>
    </location>
</feature>
<keyword evidence="10 11" id="KW-0472">Membrane</keyword>
<keyword evidence="4" id="KW-1003">Cell membrane</keyword>
<evidence type="ECO:0000313" key="13">
    <source>
        <dbReference type="EMBL" id="HIQ68197.1"/>
    </source>
</evidence>
<evidence type="ECO:0000256" key="5">
    <source>
        <dbReference type="ARBA" id="ARBA00022679"/>
    </source>
</evidence>